<organism evidence="2 3">
    <name type="scientific">Cryobacterium ruanii</name>
    <dbReference type="NCBI Taxonomy" id="1259197"/>
    <lineage>
        <taxon>Bacteria</taxon>
        <taxon>Bacillati</taxon>
        <taxon>Actinomycetota</taxon>
        <taxon>Actinomycetes</taxon>
        <taxon>Micrococcales</taxon>
        <taxon>Microbacteriaceae</taxon>
        <taxon>Cryobacterium</taxon>
    </lineage>
</organism>
<gene>
    <name evidence="2" type="ORF">E3T47_09055</name>
</gene>
<feature type="region of interest" description="Disordered" evidence="1">
    <location>
        <begin position="171"/>
        <end position="197"/>
    </location>
</feature>
<evidence type="ECO:0008006" key="4">
    <source>
        <dbReference type="Google" id="ProtNLM"/>
    </source>
</evidence>
<name>A0A4R9AP71_9MICO</name>
<evidence type="ECO:0000313" key="3">
    <source>
        <dbReference type="Proteomes" id="UP000298154"/>
    </source>
</evidence>
<reference evidence="2 3" key="1">
    <citation type="submission" date="2019-03" db="EMBL/GenBank/DDBJ databases">
        <title>Genomics of glacier-inhabiting Cryobacterium strains.</title>
        <authorList>
            <person name="Liu Q."/>
            <person name="Xin Y.-H."/>
        </authorList>
    </citation>
    <scope>NUCLEOTIDE SEQUENCE [LARGE SCALE GENOMIC DNA]</scope>
    <source>
        <strain evidence="2 3">Sr36</strain>
    </source>
</reference>
<keyword evidence="3" id="KW-1185">Reference proteome</keyword>
<proteinExistence type="predicted"/>
<dbReference type="OrthoDB" id="5109612at2"/>
<dbReference type="AlphaFoldDB" id="A0A4R9AP71"/>
<sequence>MTHTLSTRRRLVTPPELPESPCTGARRSSTGPAWPLGLASRQAAATPTDLALVRARNESAVDEVLATLPDHWAAFASPALGGDGASAVRLLVGPGGVFALYTQLYDGRIVWVHRHTLFVVGQRSPNLVLAESGARRLTLLLRGRLPLRSAVQPALVVLGARALWVTGRSASGKMASGSTASGQTGAGRATQRQTPPVPVPVLSAATLSQWLAARPQVLRPIERMELAAVIDNPVTWGIRPSIVPRSDTGDSR</sequence>
<feature type="compositionally biased region" description="Low complexity" evidence="1">
    <location>
        <begin position="175"/>
        <end position="191"/>
    </location>
</feature>
<feature type="region of interest" description="Disordered" evidence="1">
    <location>
        <begin position="1"/>
        <end position="33"/>
    </location>
</feature>
<comment type="caution">
    <text evidence="2">The sequence shown here is derived from an EMBL/GenBank/DDBJ whole genome shotgun (WGS) entry which is preliminary data.</text>
</comment>
<protein>
    <recommendedName>
        <fullName evidence="4">NERD domain-containing protein</fullName>
    </recommendedName>
</protein>
<evidence type="ECO:0000313" key="2">
    <source>
        <dbReference type="EMBL" id="TFD65681.1"/>
    </source>
</evidence>
<dbReference type="RefSeq" id="WP_134555758.1">
    <property type="nucleotide sequence ID" value="NZ_SOHK01000014.1"/>
</dbReference>
<evidence type="ECO:0000256" key="1">
    <source>
        <dbReference type="SAM" id="MobiDB-lite"/>
    </source>
</evidence>
<dbReference type="EMBL" id="SOHK01000014">
    <property type="protein sequence ID" value="TFD65681.1"/>
    <property type="molecule type" value="Genomic_DNA"/>
</dbReference>
<dbReference type="Proteomes" id="UP000298154">
    <property type="component" value="Unassembled WGS sequence"/>
</dbReference>
<feature type="compositionally biased region" description="Basic residues" evidence="1">
    <location>
        <begin position="1"/>
        <end position="11"/>
    </location>
</feature>
<accession>A0A4R9AP71</accession>